<keyword evidence="9" id="KW-1185">Reference proteome</keyword>
<keyword evidence="5 7" id="KW-0472">Membrane</keyword>
<dbReference type="InterPro" id="IPR016174">
    <property type="entry name" value="Di-haem_cyt_TM"/>
</dbReference>
<keyword evidence="4 7" id="KW-1133">Transmembrane helix</keyword>
<feature type="transmembrane region" description="Helical" evidence="7">
    <location>
        <begin position="56"/>
        <end position="74"/>
    </location>
</feature>
<feature type="domain" description="Cytochrome b561 bacterial/Ni-hydrogenase" evidence="8">
    <location>
        <begin position="49"/>
        <end position="219"/>
    </location>
</feature>
<dbReference type="InterPro" id="IPR011577">
    <property type="entry name" value="Cyt_b561_bac/Ni-Hgenase"/>
</dbReference>
<dbReference type="OrthoDB" id="196472at2"/>
<dbReference type="GO" id="GO:0005886">
    <property type="term" value="C:plasma membrane"/>
    <property type="evidence" value="ECO:0007669"/>
    <property type="project" value="UniProtKB-SubCell"/>
</dbReference>
<comment type="subcellular location">
    <subcellularLocation>
        <location evidence="1">Cell membrane</location>
        <topology evidence="1">Multi-pass membrane protein</topology>
    </subcellularLocation>
</comment>
<evidence type="ECO:0000313" key="10">
    <source>
        <dbReference type="RefSeq" id="WP_084544993.1"/>
    </source>
</evidence>
<dbReference type="AlphaFoldDB" id="A0A9U5CGB3"/>
<evidence type="ECO:0000259" key="8">
    <source>
        <dbReference type="Pfam" id="PF01292"/>
    </source>
</evidence>
<evidence type="ECO:0000256" key="7">
    <source>
        <dbReference type="SAM" id="Phobius"/>
    </source>
</evidence>
<protein>
    <submittedName>
        <fullName evidence="10">Cytochrome b/b6 domain-containing protein</fullName>
    </submittedName>
</protein>
<dbReference type="Proteomes" id="UP000675920">
    <property type="component" value="Unplaced"/>
</dbReference>
<dbReference type="GO" id="GO:0020037">
    <property type="term" value="F:heme binding"/>
    <property type="evidence" value="ECO:0007669"/>
    <property type="project" value="TreeGrafter"/>
</dbReference>
<dbReference type="GO" id="GO:0009055">
    <property type="term" value="F:electron transfer activity"/>
    <property type="evidence" value="ECO:0007669"/>
    <property type="project" value="InterPro"/>
</dbReference>
<proteinExistence type="predicted"/>
<keyword evidence="2" id="KW-1003">Cell membrane</keyword>
<dbReference type="PANTHER" id="PTHR30485:SF2">
    <property type="entry name" value="BLL0597 PROTEIN"/>
    <property type="match status" value="1"/>
</dbReference>
<feature type="transmembrane region" description="Helical" evidence="7">
    <location>
        <begin position="234"/>
        <end position="254"/>
    </location>
</feature>
<name>A0A9U5CGB3_9BURK</name>
<dbReference type="PANTHER" id="PTHR30485">
    <property type="entry name" value="NI/FE-HYDROGENASE 1 B-TYPE CYTOCHROME SUBUNIT"/>
    <property type="match status" value="1"/>
</dbReference>
<feature type="transmembrane region" description="Helical" evidence="7">
    <location>
        <begin position="186"/>
        <end position="207"/>
    </location>
</feature>
<dbReference type="InterPro" id="IPR051542">
    <property type="entry name" value="Hydrogenase_cytochrome"/>
</dbReference>
<organism evidence="9 10">
    <name type="scientific">Derxia gummosa DSM 723</name>
    <dbReference type="NCBI Taxonomy" id="1121388"/>
    <lineage>
        <taxon>Bacteria</taxon>
        <taxon>Pseudomonadati</taxon>
        <taxon>Pseudomonadota</taxon>
        <taxon>Betaproteobacteria</taxon>
        <taxon>Burkholderiales</taxon>
        <taxon>Alcaligenaceae</taxon>
        <taxon>Derxia</taxon>
    </lineage>
</organism>
<dbReference type="RefSeq" id="WP_084544993.1">
    <property type="nucleotide sequence ID" value="NZ_AXWS01000013.1"/>
</dbReference>
<evidence type="ECO:0000256" key="1">
    <source>
        <dbReference type="ARBA" id="ARBA00004651"/>
    </source>
</evidence>
<evidence type="ECO:0000256" key="4">
    <source>
        <dbReference type="ARBA" id="ARBA00022989"/>
    </source>
</evidence>
<feature type="region of interest" description="Disordered" evidence="6">
    <location>
        <begin position="273"/>
        <end position="316"/>
    </location>
</feature>
<dbReference type="Pfam" id="PF01292">
    <property type="entry name" value="Ni_hydr_CYTB"/>
    <property type="match status" value="1"/>
</dbReference>
<reference evidence="10" key="1">
    <citation type="submission" date="2025-08" db="UniProtKB">
        <authorList>
            <consortium name="RefSeq"/>
        </authorList>
    </citation>
    <scope>IDENTIFICATION</scope>
</reference>
<sequence>MTTHAADAGRPADGAASARTAAPVATPPAGAVPPRAANDARAALARTRVWDLPLRLFHWSLVAAVGTALVTGELGGSLMEVHAAAGITVVGLVAFRLVWGLVGSTHSRFLSFAPTPARLAAYLKGRWQGVGHNPLGALSVFALLGFLAAQAVSGLFGNDDITFTGPLFELVDEEVAARITTLHKQFANLLIGLVALHLAAIVFHRVVKRHDLVKPMVTGWAEVPVAELPPAPKGGGVIAFVVAVAVALGAVWVANGGPWKAAPVAASAPPAAASGWGGASTATEAERPAAATADAPGTPATGTTPGATGKPASPAW</sequence>
<evidence type="ECO:0000256" key="5">
    <source>
        <dbReference type="ARBA" id="ARBA00023136"/>
    </source>
</evidence>
<dbReference type="GO" id="GO:0022904">
    <property type="term" value="P:respiratory electron transport chain"/>
    <property type="evidence" value="ECO:0007669"/>
    <property type="project" value="InterPro"/>
</dbReference>
<accession>A0A9U5CGB3</accession>
<evidence type="ECO:0000256" key="2">
    <source>
        <dbReference type="ARBA" id="ARBA00022475"/>
    </source>
</evidence>
<dbReference type="Gene3D" id="1.20.950.20">
    <property type="entry name" value="Transmembrane di-heme cytochromes, Chain C"/>
    <property type="match status" value="1"/>
</dbReference>
<dbReference type="SUPFAM" id="SSF81342">
    <property type="entry name" value="Transmembrane di-heme cytochromes"/>
    <property type="match status" value="1"/>
</dbReference>
<evidence type="ECO:0000256" key="3">
    <source>
        <dbReference type="ARBA" id="ARBA00022692"/>
    </source>
</evidence>
<feature type="transmembrane region" description="Helical" evidence="7">
    <location>
        <begin position="81"/>
        <end position="102"/>
    </location>
</feature>
<keyword evidence="3 7" id="KW-0812">Transmembrane</keyword>
<evidence type="ECO:0000256" key="6">
    <source>
        <dbReference type="SAM" id="MobiDB-lite"/>
    </source>
</evidence>
<evidence type="ECO:0000313" key="9">
    <source>
        <dbReference type="Proteomes" id="UP000675920"/>
    </source>
</evidence>
<feature type="region of interest" description="Disordered" evidence="6">
    <location>
        <begin position="1"/>
        <end position="35"/>
    </location>
</feature>